<evidence type="ECO:0000256" key="1">
    <source>
        <dbReference type="SAM" id="MobiDB-lite"/>
    </source>
</evidence>
<sequence length="88" mass="9198">MSLPPSYEAAVNSGSLHQVNEPSSSSINSDSNNSSASSSTNVNQNPNQSTSNANSLPRLPEPVVLSWSPPESWSLAEHDVNPAGNPPK</sequence>
<organism evidence="2 3">
    <name type="scientific">Marasmiellus scandens</name>
    <dbReference type="NCBI Taxonomy" id="2682957"/>
    <lineage>
        <taxon>Eukaryota</taxon>
        <taxon>Fungi</taxon>
        <taxon>Dikarya</taxon>
        <taxon>Basidiomycota</taxon>
        <taxon>Agaricomycotina</taxon>
        <taxon>Agaricomycetes</taxon>
        <taxon>Agaricomycetidae</taxon>
        <taxon>Agaricales</taxon>
        <taxon>Marasmiineae</taxon>
        <taxon>Omphalotaceae</taxon>
        <taxon>Marasmiellus</taxon>
    </lineage>
</organism>
<gene>
    <name evidence="2" type="ORF">VKT23_012505</name>
</gene>
<feature type="compositionally biased region" description="Low complexity" evidence="1">
    <location>
        <begin position="20"/>
        <end position="45"/>
    </location>
</feature>
<reference evidence="2 3" key="1">
    <citation type="submission" date="2024-01" db="EMBL/GenBank/DDBJ databases">
        <title>A draft genome for the cacao thread blight pathogen Marasmiellus scandens.</title>
        <authorList>
            <person name="Baruah I.K."/>
            <person name="Leung J."/>
            <person name="Bukari Y."/>
            <person name="Amoako-Attah I."/>
            <person name="Meinhardt L.W."/>
            <person name="Bailey B.A."/>
            <person name="Cohen S.P."/>
        </authorList>
    </citation>
    <scope>NUCLEOTIDE SEQUENCE [LARGE SCALE GENOMIC DNA]</scope>
    <source>
        <strain evidence="2 3">GH-19</strain>
    </source>
</reference>
<dbReference type="Proteomes" id="UP001498398">
    <property type="component" value="Unassembled WGS sequence"/>
</dbReference>
<feature type="region of interest" description="Disordered" evidence="1">
    <location>
        <begin position="1"/>
        <end position="88"/>
    </location>
</feature>
<feature type="compositionally biased region" description="Polar residues" evidence="1">
    <location>
        <begin position="46"/>
        <end position="55"/>
    </location>
</feature>
<accession>A0ABR1J6J6</accession>
<dbReference type="EMBL" id="JBANRG010000031">
    <property type="protein sequence ID" value="KAK7451174.1"/>
    <property type="molecule type" value="Genomic_DNA"/>
</dbReference>
<evidence type="ECO:0000313" key="2">
    <source>
        <dbReference type="EMBL" id="KAK7451174.1"/>
    </source>
</evidence>
<name>A0ABR1J6J6_9AGAR</name>
<comment type="caution">
    <text evidence="2">The sequence shown here is derived from an EMBL/GenBank/DDBJ whole genome shotgun (WGS) entry which is preliminary data.</text>
</comment>
<keyword evidence="3" id="KW-1185">Reference proteome</keyword>
<protein>
    <submittedName>
        <fullName evidence="2">Uncharacterized protein</fullName>
    </submittedName>
</protein>
<evidence type="ECO:0000313" key="3">
    <source>
        <dbReference type="Proteomes" id="UP001498398"/>
    </source>
</evidence>
<proteinExistence type="predicted"/>